<feature type="transmembrane region" description="Helical" evidence="17">
    <location>
        <begin position="330"/>
        <end position="359"/>
    </location>
</feature>
<evidence type="ECO:0000256" key="1">
    <source>
        <dbReference type="ARBA" id="ARBA00001798"/>
    </source>
</evidence>
<dbReference type="FunFam" id="3.30.40.10:FF:000424">
    <property type="entry name" value="RBR-type E3 ubiquitin transferase"/>
    <property type="match status" value="1"/>
</dbReference>
<evidence type="ECO:0000259" key="18">
    <source>
        <dbReference type="PROSITE" id="PS50089"/>
    </source>
</evidence>
<dbReference type="Gene3D" id="1.20.120.1750">
    <property type="match status" value="1"/>
</dbReference>
<comment type="similarity">
    <text evidence="14">Belongs to the RBR family. RNF19 subfamily.</text>
</comment>
<dbReference type="GO" id="GO:0016567">
    <property type="term" value="P:protein ubiquitination"/>
    <property type="evidence" value="ECO:0007669"/>
    <property type="project" value="InterPro"/>
</dbReference>
<dbReference type="Pfam" id="PF22191">
    <property type="entry name" value="IBR_1"/>
    <property type="match status" value="1"/>
</dbReference>
<dbReference type="GO" id="GO:0061630">
    <property type="term" value="F:ubiquitin protein ligase activity"/>
    <property type="evidence" value="ECO:0007669"/>
    <property type="project" value="UniProtKB-EC"/>
</dbReference>
<keyword evidence="12 17" id="KW-1133">Transmembrane helix</keyword>
<evidence type="ECO:0000256" key="8">
    <source>
        <dbReference type="ARBA" id="ARBA00022737"/>
    </source>
</evidence>
<proteinExistence type="inferred from homology"/>
<feature type="transmembrane region" description="Helical" evidence="17">
    <location>
        <begin position="380"/>
        <end position="398"/>
    </location>
</feature>
<keyword evidence="13 17" id="KW-0472">Membrane</keyword>
<keyword evidence="10" id="KW-0833">Ubl conjugation pathway</keyword>
<evidence type="ECO:0000313" key="20">
    <source>
        <dbReference type="EMBL" id="CDW52297.1"/>
    </source>
</evidence>
<dbReference type="Gene3D" id="3.30.40.10">
    <property type="entry name" value="Zinc/RING finger domain, C3HC4 (zinc finger)"/>
    <property type="match status" value="1"/>
</dbReference>
<keyword evidence="6 17" id="KW-0812">Transmembrane</keyword>
<comment type="pathway">
    <text evidence="3">Protein modification; protein ubiquitination.</text>
</comment>
<dbReference type="OrthoDB" id="1431934at2759"/>
<dbReference type="PROSITE" id="PS51873">
    <property type="entry name" value="TRIAD"/>
    <property type="match status" value="1"/>
</dbReference>
<dbReference type="SMART" id="SM00647">
    <property type="entry name" value="IBR"/>
    <property type="match status" value="2"/>
</dbReference>
<evidence type="ECO:0000256" key="10">
    <source>
        <dbReference type="ARBA" id="ARBA00022786"/>
    </source>
</evidence>
<name>A0A077YW68_TRITR</name>
<evidence type="ECO:0000256" key="15">
    <source>
        <dbReference type="PROSITE-ProRule" id="PRU00175"/>
    </source>
</evidence>
<evidence type="ECO:0000256" key="11">
    <source>
        <dbReference type="ARBA" id="ARBA00022833"/>
    </source>
</evidence>
<dbReference type="STRING" id="36087.A0A077YW68"/>
<dbReference type="EC" id="2.3.2.31" evidence="4"/>
<evidence type="ECO:0000256" key="12">
    <source>
        <dbReference type="ARBA" id="ARBA00022989"/>
    </source>
</evidence>
<protein>
    <recommendedName>
        <fullName evidence="4">RBR-type E3 ubiquitin transferase</fullName>
        <ecNumber evidence="4">2.3.2.31</ecNumber>
    </recommendedName>
</protein>
<evidence type="ECO:0000256" key="6">
    <source>
        <dbReference type="ARBA" id="ARBA00022692"/>
    </source>
</evidence>
<keyword evidence="7" id="KW-0479">Metal-binding</keyword>
<reference evidence="20" key="2">
    <citation type="submission" date="2014-03" db="EMBL/GenBank/DDBJ databases">
        <title>The whipworm genome and dual-species transcriptomics of an intimate host-pathogen interaction.</title>
        <authorList>
            <person name="Foth B.J."/>
            <person name="Tsai I.J."/>
            <person name="Reid A.J."/>
            <person name="Bancroft A.J."/>
            <person name="Nichol S."/>
            <person name="Tracey A."/>
            <person name="Holroyd N."/>
            <person name="Cotton J.A."/>
            <person name="Stanley E.J."/>
            <person name="Zarowiecki M."/>
            <person name="Liu J.Z."/>
            <person name="Huckvale T."/>
            <person name="Cooper P.J."/>
            <person name="Grencis R.K."/>
            <person name="Berriman M."/>
        </authorList>
    </citation>
    <scope>NUCLEOTIDE SEQUENCE [LARGE SCALE GENOMIC DNA]</scope>
</reference>
<keyword evidence="21" id="KW-1185">Reference proteome</keyword>
<dbReference type="InterPro" id="IPR002867">
    <property type="entry name" value="IBR_dom"/>
</dbReference>
<evidence type="ECO:0000256" key="4">
    <source>
        <dbReference type="ARBA" id="ARBA00012251"/>
    </source>
</evidence>
<gene>
    <name evidence="20" type="ORF">TTRE_0000055601</name>
</gene>
<organism evidence="20 21">
    <name type="scientific">Trichuris trichiura</name>
    <name type="common">Whipworm</name>
    <name type="synonym">Trichocephalus trichiurus</name>
    <dbReference type="NCBI Taxonomy" id="36087"/>
    <lineage>
        <taxon>Eukaryota</taxon>
        <taxon>Metazoa</taxon>
        <taxon>Ecdysozoa</taxon>
        <taxon>Nematoda</taxon>
        <taxon>Enoplea</taxon>
        <taxon>Dorylaimia</taxon>
        <taxon>Trichinellida</taxon>
        <taxon>Trichuridae</taxon>
        <taxon>Trichuris</taxon>
    </lineage>
</organism>
<dbReference type="SMART" id="SM00184">
    <property type="entry name" value="RING"/>
    <property type="match status" value="2"/>
</dbReference>
<feature type="region of interest" description="Disordered" evidence="16">
    <location>
        <begin position="1"/>
        <end position="29"/>
    </location>
</feature>
<evidence type="ECO:0000256" key="17">
    <source>
        <dbReference type="SAM" id="Phobius"/>
    </source>
</evidence>
<evidence type="ECO:0000256" key="9">
    <source>
        <dbReference type="ARBA" id="ARBA00022771"/>
    </source>
</evidence>
<accession>A0A077YW68</accession>
<comment type="subcellular location">
    <subcellularLocation>
        <location evidence="2">Membrane</location>
        <topology evidence="2">Multi-pass membrane protein</topology>
    </subcellularLocation>
</comment>
<evidence type="ECO:0000256" key="7">
    <source>
        <dbReference type="ARBA" id="ARBA00022723"/>
    </source>
</evidence>
<dbReference type="Pfam" id="PF01485">
    <property type="entry name" value="IBR"/>
    <property type="match status" value="1"/>
</dbReference>
<dbReference type="AlphaFoldDB" id="A0A077YW68"/>
<reference evidence="20" key="1">
    <citation type="submission" date="2014-01" db="EMBL/GenBank/DDBJ databases">
        <authorList>
            <person name="Aslett M."/>
        </authorList>
    </citation>
    <scope>NUCLEOTIDE SEQUENCE</scope>
</reference>
<dbReference type="EMBL" id="HG805819">
    <property type="protein sequence ID" value="CDW52297.1"/>
    <property type="molecule type" value="Genomic_DNA"/>
</dbReference>
<comment type="catalytic activity">
    <reaction evidence="1">
        <text>[E2 ubiquitin-conjugating enzyme]-S-ubiquitinyl-L-cysteine + [acceptor protein]-L-lysine = [E2 ubiquitin-conjugating enzyme]-L-cysteine + [acceptor protein]-N(6)-ubiquitinyl-L-lysine.</text>
        <dbReference type="EC" id="2.3.2.31"/>
    </reaction>
</comment>
<dbReference type="PANTHER" id="PTHR11685">
    <property type="entry name" value="RBR FAMILY RING FINGER AND IBR DOMAIN-CONTAINING"/>
    <property type="match status" value="1"/>
</dbReference>
<evidence type="ECO:0000256" key="3">
    <source>
        <dbReference type="ARBA" id="ARBA00004906"/>
    </source>
</evidence>
<dbReference type="GO" id="GO:0008270">
    <property type="term" value="F:zinc ion binding"/>
    <property type="evidence" value="ECO:0007669"/>
    <property type="project" value="UniProtKB-KW"/>
</dbReference>
<evidence type="ECO:0000259" key="19">
    <source>
        <dbReference type="PROSITE" id="PS51873"/>
    </source>
</evidence>
<dbReference type="FunFam" id="1.20.120.1750:FF:000001">
    <property type="entry name" value="RBR-type E3 ubiquitin transferase"/>
    <property type="match status" value="1"/>
</dbReference>
<dbReference type="GO" id="GO:0016020">
    <property type="term" value="C:membrane"/>
    <property type="evidence" value="ECO:0007669"/>
    <property type="project" value="UniProtKB-SubCell"/>
</dbReference>
<evidence type="ECO:0000256" key="14">
    <source>
        <dbReference type="ARBA" id="ARBA00061087"/>
    </source>
</evidence>
<keyword evidence="5" id="KW-0808">Transferase</keyword>
<feature type="domain" description="RING-type" evidence="19">
    <location>
        <begin position="106"/>
        <end position="320"/>
    </location>
</feature>
<evidence type="ECO:0000256" key="16">
    <source>
        <dbReference type="SAM" id="MobiDB-lite"/>
    </source>
</evidence>
<feature type="region of interest" description="Disordered" evidence="16">
    <location>
        <begin position="43"/>
        <end position="72"/>
    </location>
</feature>
<dbReference type="PROSITE" id="PS50089">
    <property type="entry name" value="ZF_RING_2"/>
    <property type="match status" value="1"/>
</dbReference>
<dbReference type="GO" id="GO:0016874">
    <property type="term" value="F:ligase activity"/>
    <property type="evidence" value="ECO:0007669"/>
    <property type="project" value="UniProtKB-KW"/>
</dbReference>
<evidence type="ECO:0000313" key="21">
    <source>
        <dbReference type="Proteomes" id="UP000030665"/>
    </source>
</evidence>
<dbReference type="InterPro" id="IPR001841">
    <property type="entry name" value="Znf_RING"/>
</dbReference>
<dbReference type="Proteomes" id="UP000030665">
    <property type="component" value="Unassembled WGS sequence"/>
</dbReference>
<feature type="region of interest" description="Disordered" evidence="16">
    <location>
        <begin position="84"/>
        <end position="106"/>
    </location>
</feature>
<keyword evidence="9 15" id="KW-0863">Zinc-finger</keyword>
<feature type="compositionally biased region" description="Basic and acidic residues" evidence="16">
    <location>
        <begin position="1"/>
        <end position="14"/>
    </location>
</feature>
<dbReference type="InterPro" id="IPR044066">
    <property type="entry name" value="TRIAD_supradom"/>
</dbReference>
<dbReference type="SUPFAM" id="SSF57850">
    <property type="entry name" value="RING/U-box"/>
    <property type="match status" value="3"/>
</dbReference>
<dbReference type="InterPro" id="IPR013083">
    <property type="entry name" value="Znf_RING/FYVE/PHD"/>
</dbReference>
<feature type="domain" description="RING-type" evidence="18">
    <location>
        <begin position="110"/>
        <end position="158"/>
    </location>
</feature>
<keyword evidence="20" id="KW-0436">Ligase</keyword>
<keyword evidence="11" id="KW-0862">Zinc</keyword>
<dbReference type="CDD" id="cd20338">
    <property type="entry name" value="BRcat_RBR_RNF19"/>
    <property type="match status" value="1"/>
</dbReference>
<feature type="compositionally biased region" description="Polar residues" evidence="16">
    <location>
        <begin position="43"/>
        <end position="53"/>
    </location>
</feature>
<dbReference type="CDD" id="cd20355">
    <property type="entry name" value="Rcat_RBR_RNF19"/>
    <property type="match status" value="1"/>
</dbReference>
<keyword evidence="8" id="KW-0677">Repeat</keyword>
<evidence type="ECO:0000256" key="2">
    <source>
        <dbReference type="ARBA" id="ARBA00004141"/>
    </source>
</evidence>
<dbReference type="InterPro" id="IPR031127">
    <property type="entry name" value="E3_UB_ligase_RBR"/>
</dbReference>
<evidence type="ECO:0000256" key="5">
    <source>
        <dbReference type="ARBA" id="ARBA00022679"/>
    </source>
</evidence>
<evidence type="ECO:0000256" key="13">
    <source>
        <dbReference type="ARBA" id="ARBA00023136"/>
    </source>
</evidence>
<dbReference type="FunFam" id="2.20.25.20:FF:000004">
    <property type="entry name" value="RBR-type E3 ubiquitin transferase"/>
    <property type="match status" value="1"/>
</dbReference>
<sequence>MRDSLVGSNEKKIDGCPGNASASTSRRQRFPFPVETFGWLQSKNKKLSTQAPTELTPLKRSSADSEPVPSKEIASELSTVSEVLCDPTVPTPGTESSGNNSKSSKGARECPVCYVRQPVEVFPRLTYCSHLTCHSCMVQYLQLQISESRVNLTCPECSEQLHPNDIYEILADKPQVIEKYEEFSLRRVLMSDPDTRWCPAPDCSYAVIATSCAACPELKCERPGCGASFCYHCKMIWHSNQTCDEARAKRRSIASSPIEIDVKPGDIKACPRCRTYIVKMNDGSCNHMMCALCGVEFCWLCLKEISDLHYLSPSGCTFWGKKPWSRKKKIVWQVGMLVGAPLGIAIVTGLAVPAIVFGFPVWLGRKLHQRMKYTKKLKRIVAVTGGVIGGVVLSPVLASLAISVGVPILLAYVYGVVLVSLCRDGTCGVASRSSNLRLNVDENILTMTAGDANAERAFLLRDMERQSSSQLDANGSSSGDGQKDMQIQVDICEQHISGSIGSGGDRSNVEALSTRTFETAYFDERSIRTIESSAGACAVSLQEGASLKGLNGSLTGDNRSPNADEIKKSANFDECKSTYAHSTLSGEYHSAKSVLESAVEPDLTTAPMRRLESRVSFYADETSCDGIIVANSDEDESESLLVCLKPRHIPNRHSHAEERKSLSVSKCSLPSCKHESVSRAAAGEEAEFLMLPSDVVFKQSSPADQFHTVRSKEFESACGRTASAVLSSIVELATAASCSESNNVLSRKTRDVLTVCQSRRLSGLSPANTTSYILQEDS</sequence>